<dbReference type="PANTHER" id="PTHR30146:SF109">
    <property type="entry name" value="HTH-TYPE TRANSCRIPTIONAL REGULATOR GALS"/>
    <property type="match status" value="1"/>
</dbReference>
<dbReference type="Proteomes" id="UP000232496">
    <property type="component" value="Chromosome"/>
</dbReference>
<protein>
    <submittedName>
        <fullName evidence="5">Transcriptional regulator LacI family</fullName>
    </submittedName>
</protein>
<dbReference type="AlphaFoldDB" id="A0AAN1IEZ4"/>
<name>A0AAN1IEZ4_BIFBR</name>
<dbReference type="GO" id="GO:0000976">
    <property type="term" value="F:transcription cis-regulatory region binding"/>
    <property type="evidence" value="ECO:0007669"/>
    <property type="project" value="TreeGrafter"/>
</dbReference>
<keyword evidence="1" id="KW-0805">Transcription regulation</keyword>
<proteinExistence type="predicted"/>
<keyword evidence="3" id="KW-0804">Transcription</keyword>
<organism evidence="5 6">
    <name type="scientific">Bifidobacterium breve</name>
    <dbReference type="NCBI Taxonomy" id="1685"/>
    <lineage>
        <taxon>Bacteria</taxon>
        <taxon>Bacillati</taxon>
        <taxon>Actinomycetota</taxon>
        <taxon>Actinomycetes</taxon>
        <taxon>Bifidobacteriales</taxon>
        <taxon>Bifidobacteriaceae</taxon>
        <taxon>Bifidobacterium</taxon>
    </lineage>
</organism>
<dbReference type="GO" id="GO:0003700">
    <property type="term" value="F:DNA-binding transcription factor activity"/>
    <property type="evidence" value="ECO:0007669"/>
    <property type="project" value="TreeGrafter"/>
</dbReference>
<dbReference type="PROSITE" id="PS00356">
    <property type="entry name" value="HTH_LACI_1"/>
    <property type="match status" value="1"/>
</dbReference>
<reference evidence="5 6" key="1">
    <citation type="submission" date="2017-09" db="EMBL/GenBank/DDBJ databases">
        <title>Comparative genomics and methylome analysis of the gut commensal Bifidobacterium breve.</title>
        <authorList>
            <person name="Bottacini F."/>
            <person name="Morrissey R."/>
            <person name="Roberts R.J."/>
            <person name="James K."/>
            <person name="van Breen J."/>
            <person name="Egan M."/>
            <person name="Lambert J."/>
            <person name="van Limpt K."/>
            <person name="Stanton C."/>
            <person name="Knol J."/>
            <person name="O' Connell Motherway M."/>
            <person name="van Sinderen D."/>
        </authorList>
    </citation>
    <scope>NUCLEOTIDE SEQUENCE [LARGE SCALE GENOMIC DNA]</scope>
    <source>
        <strain evidence="5 6">DRBB29</strain>
    </source>
</reference>
<dbReference type="InterPro" id="IPR010982">
    <property type="entry name" value="Lambda_DNA-bd_dom_sf"/>
</dbReference>
<dbReference type="SMART" id="SM00354">
    <property type="entry name" value="HTH_LACI"/>
    <property type="match status" value="1"/>
</dbReference>
<dbReference type="Pfam" id="PF00356">
    <property type="entry name" value="LacI"/>
    <property type="match status" value="1"/>
</dbReference>
<evidence type="ECO:0000259" key="4">
    <source>
        <dbReference type="PROSITE" id="PS50932"/>
    </source>
</evidence>
<dbReference type="CDD" id="cd06267">
    <property type="entry name" value="PBP1_LacI_sugar_binding-like"/>
    <property type="match status" value="1"/>
</dbReference>
<dbReference type="CDD" id="cd01392">
    <property type="entry name" value="HTH_LacI"/>
    <property type="match status" value="1"/>
</dbReference>
<gene>
    <name evidence="5" type="ORF">DRBB29_1074</name>
</gene>
<evidence type="ECO:0000313" key="5">
    <source>
        <dbReference type="EMBL" id="AUE18627.1"/>
    </source>
</evidence>
<sequence>MNDLSSLPIVSQRVRQPSIVDVANLARVSSKTVSNVIHDRGNVRPTTRKRVQQAIDELGYRPNLISRQLRTGRSNNIILAVPELVTTYFSQLAHEVMQSAQKCGYDVLIIETLGSKEREKHALSGLESCTADGVILSSLTLTGQEAWENRTGLPVVLLGERSEDSPITHIQIDNRASARQATEHVLARGCIRPLFLGLNIPNDTG</sequence>
<dbReference type="SUPFAM" id="SSF53822">
    <property type="entry name" value="Periplasmic binding protein-like I"/>
    <property type="match status" value="1"/>
</dbReference>
<dbReference type="Pfam" id="PF00532">
    <property type="entry name" value="Peripla_BP_1"/>
    <property type="match status" value="1"/>
</dbReference>
<dbReference type="InterPro" id="IPR000843">
    <property type="entry name" value="HTH_LacI"/>
</dbReference>
<dbReference type="PANTHER" id="PTHR30146">
    <property type="entry name" value="LACI-RELATED TRANSCRIPTIONAL REPRESSOR"/>
    <property type="match status" value="1"/>
</dbReference>
<accession>A0AAN1IEZ4</accession>
<dbReference type="Gene3D" id="3.40.50.2300">
    <property type="match status" value="1"/>
</dbReference>
<dbReference type="InterPro" id="IPR001761">
    <property type="entry name" value="Peripla_BP/Lac1_sug-bd_dom"/>
</dbReference>
<feature type="domain" description="HTH lacI-type" evidence="4">
    <location>
        <begin position="17"/>
        <end position="71"/>
    </location>
</feature>
<evidence type="ECO:0000256" key="3">
    <source>
        <dbReference type="ARBA" id="ARBA00023163"/>
    </source>
</evidence>
<dbReference type="EMBL" id="CP023198">
    <property type="protein sequence ID" value="AUE18627.1"/>
    <property type="molecule type" value="Genomic_DNA"/>
</dbReference>
<dbReference type="Gene3D" id="1.10.260.40">
    <property type="entry name" value="lambda repressor-like DNA-binding domains"/>
    <property type="match status" value="1"/>
</dbReference>
<evidence type="ECO:0000313" key="6">
    <source>
        <dbReference type="Proteomes" id="UP000232496"/>
    </source>
</evidence>
<dbReference type="PROSITE" id="PS50932">
    <property type="entry name" value="HTH_LACI_2"/>
    <property type="match status" value="1"/>
</dbReference>
<keyword evidence="2" id="KW-0238">DNA-binding</keyword>
<dbReference type="InterPro" id="IPR028082">
    <property type="entry name" value="Peripla_BP_I"/>
</dbReference>
<evidence type="ECO:0000256" key="1">
    <source>
        <dbReference type="ARBA" id="ARBA00023015"/>
    </source>
</evidence>
<dbReference type="SUPFAM" id="SSF47413">
    <property type="entry name" value="lambda repressor-like DNA-binding domains"/>
    <property type="match status" value="1"/>
</dbReference>
<evidence type="ECO:0000256" key="2">
    <source>
        <dbReference type="ARBA" id="ARBA00023125"/>
    </source>
</evidence>